<protein>
    <submittedName>
        <fullName evidence="2">Uncharacterized protein</fullName>
    </submittedName>
</protein>
<dbReference type="Proteomes" id="UP000198867">
    <property type="component" value="Unassembled WGS sequence"/>
</dbReference>
<dbReference type="AlphaFoldDB" id="A0A1I5ATZ6"/>
<gene>
    <name evidence="2" type="ORF">SAMN05216219_1541</name>
</gene>
<dbReference type="RefSeq" id="WP_090710269.1">
    <property type="nucleotide sequence ID" value="NZ_FOVM01000004.1"/>
</dbReference>
<evidence type="ECO:0000313" key="3">
    <source>
        <dbReference type="Proteomes" id="UP000198867"/>
    </source>
</evidence>
<dbReference type="EMBL" id="FOVM01000004">
    <property type="protein sequence ID" value="SFN65928.1"/>
    <property type="molecule type" value="Genomic_DNA"/>
</dbReference>
<name>A0A1I5ATZ6_9MICO</name>
<sequence length="139" mass="15311">MRRIVNAWGSIREPRHIKTVFFFYYLVAIATGIVTLTMPPDLVELVLGVVLAHAFSVFLILGGLACAVSVFPGWWWLERIGCWSNLVGISLFLLVIVSLTVNDAADAGPTQAGVGMLSTGVFVIRLLMIRKYSFEPRQG</sequence>
<keyword evidence="1" id="KW-0472">Membrane</keyword>
<evidence type="ECO:0000256" key="1">
    <source>
        <dbReference type="SAM" id="Phobius"/>
    </source>
</evidence>
<keyword evidence="3" id="KW-1185">Reference proteome</keyword>
<proteinExistence type="predicted"/>
<feature type="transmembrane region" description="Helical" evidence="1">
    <location>
        <begin position="45"/>
        <end position="71"/>
    </location>
</feature>
<feature type="transmembrane region" description="Helical" evidence="1">
    <location>
        <begin position="107"/>
        <end position="128"/>
    </location>
</feature>
<keyword evidence="1" id="KW-1133">Transmembrane helix</keyword>
<accession>A0A1I5ATZ6</accession>
<keyword evidence="1" id="KW-0812">Transmembrane</keyword>
<dbReference type="STRING" id="995034.SAMN05216219_1541"/>
<evidence type="ECO:0000313" key="2">
    <source>
        <dbReference type="EMBL" id="SFN65928.1"/>
    </source>
</evidence>
<organism evidence="2 3">
    <name type="scientific">Mycetocola miduiensis</name>
    <dbReference type="NCBI Taxonomy" id="995034"/>
    <lineage>
        <taxon>Bacteria</taxon>
        <taxon>Bacillati</taxon>
        <taxon>Actinomycetota</taxon>
        <taxon>Actinomycetes</taxon>
        <taxon>Micrococcales</taxon>
        <taxon>Microbacteriaceae</taxon>
        <taxon>Mycetocola</taxon>
    </lineage>
</organism>
<feature type="transmembrane region" description="Helical" evidence="1">
    <location>
        <begin position="21"/>
        <end position="39"/>
    </location>
</feature>
<dbReference type="OrthoDB" id="4965001at2"/>
<reference evidence="3" key="1">
    <citation type="submission" date="2016-10" db="EMBL/GenBank/DDBJ databases">
        <authorList>
            <person name="Varghese N."/>
            <person name="Submissions S."/>
        </authorList>
    </citation>
    <scope>NUCLEOTIDE SEQUENCE [LARGE SCALE GENOMIC DNA]</scope>
    <source>
        <strain evidence="3">CGMCC 1.11101</strain>
    </source>
</reference>
<feature type="transmembrane region" description="Helical" evidence="1">
    <location>
        <begin position="83"/>
        <end position="101"/>
    </location>
</feature>